<dbReference type="SUPFAM" id="SSF88659">
    <property type="entry name" value="Sigma3 and sigma4 domains of RNA polymerase sigma factors"/>
    <property type="match status" value="1"/>
</dbReference>
<evidence type="ECO:0000313" key="6">
    <source>
        <dbReference type="EMBL" id="OAQ37991.1"/>
    </source>
</evidence>
<keyword evidence="2" id="KW-0805">Transcription regulation</keyword>
<dbReference type="GO" id="GO:0016987">
    <property type="term" value="F:sigma factor activity"/>
    <property type="evidence" value="ECO:0007669"/>
    <property type="project" value="UniProtKB-KW"/>
</dbReference>
<accession>A0A179DAC4</accession>
<dbReference type="Proteomes" id="UP000078459">
    <property type="component" value="Unassembled WGS sequence"/>
</dbReference>
<reference evidence="6 7" key="1">
    <citation type="submission" date="2016-04" db="EMBL/GenBank/DDBJ databases">
        <authorList>
            <person name="Evans L.H."/>
            <person name="Alamgir A."/>
            <person name="Owens N."/>
            <person name="Weber N.D."/>
            <person name="Virtaneva K."/>
            <person name="Barbian K."/>
            <person name="Babar A."/>
            <person name="Rosenke K."/>
        </authorList>
    </citation>
    <scope>NUCLEOTIDE SEQUENCE [LARGE SCALE GENOMIC DNA]</scope>
    <source>
        <strain evidence="6 7">CCM 8644</strain>
    </source>
</reference>
<dbReference type="InterPro" id="IPR013324">
    <property type="entry name" value="RNA_pol_sigma_r3/r4-like"/>
</dbReference>
<evidence type="ECO:0000259" key="5">
    <source>
        <dbReference type="Pfam" id="PF08281"/>
    </source>
</evidence>
<evidence type="ECO:0000256" key="1">
    <source>
        <dbReference type="ARBA" id="ARBA00010641"/>
    </source>
</evidence>
<dbReference type="InterPro" id="IPR013249">
    <property type="entry name" value="RNA_pol_sigma70_r4_t2"/>
</dbReference>
<dbReference type="PANTHER" id="PTHR43133:SF46">
    <property type="entry name" value="RNA POLYMERASE SIGMA-70 FACTOR ECF SUBFAMILY"/>
    <property type="match status" value="1"/>
</dbReference>
<dbReference type="Pfam" id="PF08281">
    <property type="entry name" value="Sigma70_r4_2"/>
    <property type="match status" value="1"/>
</dbReference>
<dbReference type="AlphaFoldDB" id="A0A179DAC4"/>
<proteinExistence type="inferred from homology"/>
<keyword evidence="7" id="KW-1185">Reference proteome</keyword>
<organism evidence="6 7">
    <name type="scientific">Pedobacter psychrophilus</name>
    <dbReference type="NCBI Taxonomy" id="1826909"/>
    <lineage>
        <taxon>Bacteria</taxon>
        <taxon>Pseudomonadati</taxon>
        <taxon>Bacteroidota</taxon>
        <taxon>Sphingobacteriia</taxon>
        <taxon>Sphingobacteriales</taxon>
        <taxon>Sphingobacteriaceae</taxon>
        <taxon>Pedobacter</taxon>
    </lineage>
</organism>
<feature type="domain" description="RNA polymerase sigma factor 70 region 4 type 2" evidence="5">
    <location>
        <begin position="108"/>
        <end position="152"/>
    </location>
</feature>
<dbReference type="STRING" id="1826909.A5893_16620"/>
<dbReference type="Gene3D" id="1.10.10.10">
    <property type="entry name" value="Winged helix-like DNA-binding domain superfamily/Winged helix DNA-binding domain"/>
    <property type="match status" value="1"/>
</dbReference>
<comment type="similarity">
    <text evidence="1">Belongs to the sigma-70 factor family. ECF subfamily.</text>
</comment>
<comment type="caution">
    <text evidence="6">The sequence shown here is derived from an EMBL/GenBank/DDBJ whole genome shotgun (WGS) entry which is preliminary data.</text>
</comment>
<gene>
    <name evidence="6" type="ORF">A5893_16620</name>
</gene>
<keyword evidence="4" id="KW-0804">Transcription</keyword>
<dbReference type="InterPro" id="IPR013325">
    <property type="entry name" value="RNA_pol_sigma_r2"/>
</dbReference>
<dbReference type="InterPro" id="IPR014284">
    <property type="entry name" value="RNA_pol_sigma-70_dom"/>
</dbReference>
<dbReference type="RefSeq" id="WP_068823814.1">
    <property type="nucleotide sequence ID" value="NZ_LWHJ01000032.1"/>
</dbReference>
<dbReference type="GO" id="GO:0006352">
    <property type="term" value="P:DNA-templated transcription initiation"/>
    <property type="evidence" value="ECO:0007669"/>
    <property type="project" value="InterPro"/>
</dbReference>
<dbReference type="InterPro" id="IPR039425">
    <property type="entry name" value="RNA_pol_sigma-70-like"/>
</dbReference>
<evidence type="ECO:0000256" key="3">
    <source>
        <dbReference type="ARBA" id="ARBA00023082"/>
    </source>
</evidence>
<reference evidence="6 7" key="2">
    <citation type="submission" date="2016-06" db="EMBL/GenBank/DDBJ databases">
        <title>Pedobacter psychrophilus sp. nov., isolated from Antarctic fragmentary rock.</title>
        <authorList>
            <person name="Svec P."/>
        </authorList>
    </citation>
    <scope>NUCLEOTIDE SEQUENCE [LARGE SCALE GENOMIC DNA]</scope>
    <source>
        <strain evidence="6 7">CCM 8644</strain>
    </source>
</reference>
<dbReference type="GO" id="GO:0003677">
    <property type="term" value="F:DNA binding"/>
    <property type="evidence" value="ECO:0007669"/>
    <property type="project" value="InterPro"/>
</dbReference>
<dbReference type="PANTHER" id="PTHR43133">
    <property type="entry name" value="RNA POLYMERASE ECF-TYPE SIGMA FACTO"/>
    <property type="match status" value="1"/>
</dbReference>
<dbReference type="EMBL" id="LWHJ01000032">
    <property type="protein sequence ID" value="OAQ37991.1"/>
    <property type="molecule type" value="Genomic_DNA"/>
</dbReference>
<dbReference type="OrthoDB" id="1100095at2"/>
<dbReference type="InterPro" id="IPR036388">
    <property type="entry name" value="WH-like_DNA-bd_sf"/>
</dbReference>
<protein>
    <recommendedName>
        <fullName evidence="5">RNA polymerase sigma factor 70 region 4 type 2 domain-containing protein</fullName>
    </recommendedName>
</protein>
<evidence type="ECO:0000256" key="4">
    <source>
        <dbReference type="ARBA" id="ARBA00023163"/>
    </source>
</evidence>
<dbReference type="NCBIfam" id="TIGR02937">
    <property type="entry name" value="sigma70-ECF"/>
    <property type="match status" value="1"/>
</dbReference>
<dbReference type="CDD" id="cd06171">
    <property type="entry name" value="Sigma70_r4"/>
    <property type="match status" value="1"/>
</dbReference>
<keyword evidence="3" id="KW-0731">Sigma factor</keyword>
<dbReference type="Gene3D" id="1.10.1740.10">
    <property type="match status" value="1"/>
</dbReference>
<dbReference type="SUPFAM" id="SSF88946">
    <property type="entry name" value="Sigma2 domain of RNA polymerase sigma factors"/>
    <property type="match status" value="1"/>
</dbReference>
<evidence type="ECO:0000313" key="7">
    <source>
        <dbReference type="Proteomes" id="UP000078459"/>
    </source>
</evidence>
<name>A0A179DAC4_9SPHI</name>
<sequence length="162" mass="19678">MEKEDFKFLFDSYFDSIKNYVFYRVGDMDIATDITQDVFVKIWEKQMILDLKNAKYLLYKIAKDMLISKYRRLEVEAKYTNRMQMQLTELVIDTSYDYKQLQNNYQIALVQLPEKQRTVFMMSRMEELKYAEIAERLDISIKTVEKRMSNALIYLRKVLKHE</sequence>
<evidence type="ECO:0000256" key="2">
    <source>
        <dbReference type="ARBA" id="ARBA00023015"/>
    </source>
</evidence>